<sequence length="232" mass="26319">MRPSFWRFKNCKPWHCLGKGYAMGFTCNRQDEVFIGGHTLRQVEHMVLKIARYQHCRVPLMAGLRFQRGWDYERSPDESLTLEKERDARGGGWRLHLEYNTTGGGVSGDVYDYVATVRRDRGTAYKMRTPGPPQEMKFILYSGSVHSDEKVEPAQIFAELSALHELACAMDESTATLEAWAKSGLAMRVRCWNLPPGGKEVFSGRGPHRQGCLWATVIPPKRCPTLHSGDCR</sequence>
<keyword evidence="1" id="KW-0614">Plasmid</keyword>
<evidence type="ECO:0000313" key="1">
    <source>
        <dbReference type="EMBL" id="CDM59899.1"/>
    </source>
</evidence>
<name>W6RGD5_9HYPH</name>
<dbReference type="EMBL" id="HG916853">
    <property type="protein sequence ID" value="CDM59899.1"/>
    <property type="molecule type" value="Genomic_DNA"/>
</dbReference>
<reference evidence="1" key="1">
    <citation type="submission" date="2013-11" db="EMBL/GenBank/DDBJ databases">
        <title>Draft genome sequence of the broad-host-range Rhizobium sp. LPU83 strain, a member of the low-genetic diversity Oregon-like Rhizobium sp. group.</title>
        <authorList>
            <person name="Wibberg D."/>
            <person name="Puehler A."/>
            <person name="Schlueter A."/>
        </authorList>
    </citation>
    <scope>NUCLEOTIDE SEQUENCE [LARGE SCALE GENOMIC DNA]</scope>
    <source>
        <strain evidence="1">LPU83</strain>
        <plasmid evidence="1">pLPU83a</plasmid>
    </source>
</reference>
<accession>W6RGD5</accession>
<dbReference type="PATRIC" id="fig|348824.6.peg.4572"/>
<evidence type="ECO:0000313" key="2">
    <source>
        <dbReference type="Proteomes" id="UP000019443"/>
    </source>
</evidence>
<protein>
    <submittedName>
        <fullName evidence="1">Uncharacterized protein</fullName>
    </submittedName>
</protein>
<proteinExistence type="predicted"/>
<dbReference type="Proteomes" id="UP000019443">
    <property type="component" value="Plasmid pLPU83a"/>
</dbReference>
<organism evidence="1 2">
    <name type="scientific">Rhizobium favelukesii</name>
    <dbReference type="NCBI Taxonomy" id="348824"/>
    <lineage>
        <taxon>Bacteria</taxon>
        <taxon>Pseudomonadati</taxon>
        <taxon>Pseudomonadota</taxon>
        <taxon>Alphaproteobacteria</taxon>
        <taxon>Hyphomicrobiales</taxon>
        <taxon>Rhizobiaceae</taxon>
        <taxon>Rhizobium/Agrobacterium group</taxon>
        <taxon>Rhizobium</taxon>
    </lineage>
</organism>
<gene>
    <name evidence="1" type="ORF">LPU83_pLPU83a_0058</name>
</gene>
<dbReference type="AlphaFoldDB" id="W6RGD5"/>
<dbReference type="KEGG" id="rhl:LPU83_pLPU83a_0058"/>
<keyword evidence="2" id="KW-1185">Reference proteome</keyword>
<geneLocation type="plasmid" evidence="1 2">
    <name>pLPU83a</name>
</geneLocation>
<dbReference type="HOGENOM" id="CLU_1194117_0_0_5"/>